<organism evidence="5 6">
    <name type="scientific">Actinomadura macrotermitis</name>
    <dbReference type="NCBI Taxonomy" id="2585200"/>
    <lineage>
        <taxon>Bacteria</taxon>
        <taxon>Bacillati</taxon>
        <taxon>Actinomycetota</taxon>
        <taxon>Actinomycetes</taxon>
        <taxon>Streptosporangiales</taxon>
        <taxon>Thermomonosporaceae</taxon>
        <taxon>Actinomadura</taxon>
    </lineage>
</organism>
<dbReference type="GO" id="GO:0005524">
    <property type="term" value="F:ATP binding"/>
    <property type="evidence" value="ECO:0007669"/>
    <property type="project" value="UniProtKB-KW"/>
</dbReference>
<comment type="caution">
    <text evidence="5">The sequence shown here is derived from an EMBL/GenBank/DDBJ whole genome shotgun (WGS) entry which is preliminary data.</text>
</comment>
<protein>
    <recommendedName>
        <fullName evidence="4">ABC transporter domain-containing protein</fullName>
    </recommendedName>
</protein>
<evidence type="ECO:0000259" key="4">
    <source>
        <dbReference type="PROSITE" id="PS50893"/>
    </source>
</evidence>
<keyword evidence="1" id="KW-0547">Nucleotide-binding</keyword>
<proteinExistence type="predicted"/>
<dbReference type="Proteomes" id="UP000487268">
    <property type="component" value="Unassembled WGS sequence"/>
</dbReference>
<dbReference type="GO" id="GO:0016887">
    <property type="term" value="F:ATP hydrolysis activity"/>
    <property type="evidence" value="ECO:0007669"/>
    <property type="project" value="InterPro"/>
</dbReference>
<reference evidence="5 6" key="1">
    <citation type="submission" date="2019-10" db="EMBL/GenBank/DDBJ databases">
        <title>Actinomadura rubteroloni sp. nov. and Actinomadura macrotermitis sp. nov., isolated from the gut of fungus growing-termite Macrotermes natalensis.</title>
        <authorList>
            <person name="Benndorf R."/>
            <person name="Martin K."/>
            <person name="Kuefner M."/>
            <person name="De Beer W."/>
            <person name="Kaster A.-K."/>
            <person name="Vollmers J."/>
            <person name="Poulsen M."/>
            <person name="Beemelmanns C."/>
        </authorList>
    </citation>
    <scope>NUCLEOTIDE SEQUENCE [LARGE SCALE GENOMIC DNA]</scope>
    <source>
        <strain evidence="5 6">RB68</strain>
    </source>
</reference>
<evidence type="ECO:0000313" key="5">
    <source>
        <dbReference type="EMBL" id="MQY07021.1"/>
    </source>
</evidence>
<evidence type="ECO:0000256" key="2">
    <source>
        <dbReference type="ARBA" id="ARBA00022840"/>
    </source>
</evidence>
<dbReference type="InterPro" id="IPR027417">
    <property type="entry name" value="P-loop_NTPase"/>
</dbReference>
<dbReference type="PROSITE" id="PS50893">
    <property type="entry name" value="ABC_TRANSPORTER_2"/>
    <property type="match status" value="1"/>
</dbReference>
<feature type="domain" description="ABC transporter" evidence="4">
    <location>
        <begin position="39"/>
        <end position="257"/>
    </location>
</feature>
<keyword evidence="2" id="KW-0067">ATP-binding</keyword>
<sequence>MSTAEPDANETVTRTPGAGGTTGGIVPPAPGHASRALPVETTDLSLRGARGWVYRDVDLTVPAGGLAALSGIAGSGRTALLLTLGGRMRPTEGVVEVGDRRVPRDLRAVQRMTGLGLIPGVTDLDPALSVREHVSEALDLHEGVFGRWRHRSARIRRALERVGLDLDPKTLAEDLAPDEAQLLGAALALVGEPGVLLLDDVDEGLPLDLQRDLWRRLHEIAGTGVTVVATCHDPAPAEGLAQIVRVPDPRTAVRERTPR</sequence>
<dbReference type="SMART" id="SM00382">
    <property type="entry name" value="AAA"/>
    <property type="match status" value="1"/>
</dbReference>
<dbReference type="GO" id="GO:0022857">
    <property type="term" value="F:transmembrane transporter activity"/>
    <property type="evidence" value="ECO:0007669"/>
    <property type="project" value="TreeGrafter"/>
</dbReference>
<feature type="region of interest" description="Disordered" evidence="3">
    <location>
        <begin position="1"/>
        <end position="35"/>
    </location>
</feature>
<dbReference type="Gene3D" id="3.40.50.300">
    <property type="entry name" value="P-loop containing nucleotide triphosphate hydrolases"/>
    <property type="match status" value="1"/>
</dbReference>
<dbReference type="RefSeq" id="WP_328594754.1">
    <property type="nucleotide sequence ID" value="NZ_WEGH01000003.1"/>
</dbReference>
<dbReference type="SUPFAM" id="SSF52540">
    <property type="entry name" value="P-loop containing nucleoside triphosphate hydrolases"/>
    <property type="match status" value="1"/>
</dbReference>
<dbReference type="Pfam" id="PF00005">
    <property type="entry name" value="ABC_tran"/>
    <property type="match status" value="1"/>
</dbReference>
<dbReference type="InterPro" id="IPR003439">
    <property type="entry name" value="ABC_transporter-like_ATP-bd"/>
</dbReference>
<dbReference type="EMBL" id="WEGH01000003">
    <property type="protein sequence ID" value="MQY07021.1"/>
    <property type="molecule type" value="Genomic_DNA"/>
</dbReference>
<dbReference type="InterPro" id="IPR003593">
    <property type="entry name" value="AAA+_ATPase"/>
</dbReference>
<name>A0A7K0C0N4_9ACTN</name>
<gene>
    <name evidence="5" type="ORF">ACRB68_51180</name>
</gene>
<dbReference type="InterPro" id="IPR015854">
    <property type="entry name" value="ABC_transpr_LolD-like"/>
</dbReference>
<dbReference type="GO" id="GO:0005886">
    <property type="term" value="C:plasma membrane"/>
    <property type="evidence" value="ECO:0007669"/>
    <property type="project" value="TreeGrafter"/>
</dbReference>
<evidence type="ECO:0000256" key="1">
    <source>
        <dbReference type="ARBA" id="ARBA00022741"/>
    </source>
</evidence>
<dbReference type="PANTHER" id="PTHR24220">
    <property type="entry name" value="IMPORT ATP-BINDING PROTEIN"/>
    <property type="match status" value="1"/>
</dbReference>
<keyword evidence="6" id="KW-1185">Reference proteome</keyword>
<dbReference type="AlphaFoldDB" id="A0A7K0C0N4"/>
<accession>A0A7K0C0N4</accession>
<evidence type="ECO:0000256" key="3">
    <source>
        <dbReference type="SAM" id="MobiDB-lite"/>
    </source>
</evidence>
<evidence type="ECO:0000313" key="6">
    <source>
        <dbReference type="Proteomes" id="UP000487268"/>
    </source>
</evidence>